<dbReference type="EMBL" id="CAJZBQ010000051">
    <property type="protein sequence ID" value="CAG9330546.1"/>
    <property type="molecule type" value="Genomic_DNA"/>
</dbReference>
<dbReference type="Proteomes" id="UP001162131">
    <property type="component" value="Unassembled WGS sequence"/>
</dbReference>
<protein>
    <submittedName>
        <fullName evidence="2">Uncharacterized protein</fullName>
    </submittedName>
</protein>
<evidence type="ECO:0000313" key="2">
    <source>
        <dbReference type="EMBL" id="CAG9330546.1"/>
    </source>
</evidence>
<dbReference type="AlphaFoldDB" id="A0AAU9JY23"/>
<feature type="compositionally biased region" description="Basic and acidic residues" evidence="1">
    <location>
        <begin position="323"/>
        <end position="337"/>
    </location>
</feature>
<keyword evidence="3" id="KW-1185">Reference proteome</keyword>
<organism evidence="2 3">
    <name type="scientific">Blepharisma stoltei</name>
    <dbReference type="NCBI Taxonomy" id="1481888"/>
    <lineage>
        <taxon>Eukaryota</taxon>
        <taxon>Sar</taxon>
        <taxon>Alveolata</taxon>
        <taxon>Ciliophora</taxon>
        <taxon>Postciliodesmatophora</taxon>
        <taxon>Heterotrichea</taxon>
        <taxon>Heterotrichida</taxon>
        <taxon>Blepharismidae</taxon>
        <taxon>Blepharisma</taxon>
    </lineage>
</organism>
<evidence type="ECO:0000313" key="3">
    <source>
        <dbReference type="Proteomes" id="UP001162131"/>
    </source>
</evidence>
<gene>
    <name evidence="2" type="ORF">BSTOLATCC_MIC51128</name>
</gene>
<reference evidence="2" key="1">
    <citation type="submission" date="2021-09" db="EMBL/GenBank/DDBJ databases">
        <authorList>
            <consortium name="AG Swart"/>
            <person name="Singh M."/>
            <person name="Singh A."/>
            <person name="Seah K."/>
            <person name="Emmerich C."/>
        </authorList>
    </citation>
    <scope>NUCLEOTIDE SEQUENCE</scope>
    <source>
        <strain evidence="2">ATCC30299</strain>
    </source>
</reference>
<accession>A0AAU9JY23</accession>
<proteinExistence type="predicted"/>
<feature type="region of interest" description="Disordered" evidence="1">
    <location>
        <begin position="323"/>
        <end position="345"/>
    </location>
</feature>
<comment type="caution">
    <text evidence="2">The sequence shown here is derived from an EMBL/GenBank/DDBJ whole genome shotgun (WGS) entry which is preliminary data.</text>
</comment>
<feature type="region of interest" description="Disordered" evidence="1">
    <location>
        <begin position="87"/>
        <end position="124"/>
    </location>
</feature>
<sequence length="345" mass="39738">MEPKNLGLCALLRGVDYTAQAVKRPREEIEAFKFLVSYDSVPCLAKLSETLRDVTRDVGLERTAQMLNFPQEILSLIISEEKLASNSKSSTPAVTKRPKMEVSKTTKAPTTPKKTESNDAPIPEIDPQNVVEEMRTRIIRLYKGNVKIKVIMALYDIRNTHIIHSWGDWKRREANNKRDIREKIRQHREAGKTDEEISAILNVKSHVIKEIMGELKRPKLIYAKRDIKDALHLYKMIKNKNRAVKELGISPWTLDNWISKSQRDELDTIYDSEPGLHPIMILNALETFYLTKNIEQAAESSGVHILKVSRVIERFEAKLKEFDEDKTQKSPESPREIENDELIVN</sequence>
<evidence type="ECO:0000256" key="1">
    <source>
        <dbReference type="SAM" id="MobiDB-lite"/>
    </source>
</evidence>
<name>A0AAU9JY23_9CILI</name>